<feature type="compositionally biased region" description="Basic and acidic residues" evidence="4">
    <location>
        <begin position="2017"/>
        <end position="2026"/>
    </location>
</feature>
<dbReference type="GO" id="GO:0003924">
    <property type="term" value="F:GTPase activity"/>
    <property type="evidence" value="ECO:0007669"/>
    <property type="project" value="InterPro"/>
</dbReference>
<feature type="compositionally biased region" description="Polar residues" evidence="4">
    <location>
        <begin position="2910"/>
        <end position="2925"/>
    </location>
</feature>
<name>A0AAR2IQC0_PYGNA</name>
<feature type="region of interest" description="Disordered" evidence="4">
    <location>
        <begin position="4552"/>
        <end position="4584"/>
    </location>
</feature>
<feature type="region of interest" description="Disordered" evidence="4">
    <location>
        <begin position="4429"/>
        <end position="4515"/>
    </location>
</feature>
<dbReference type="NCBIfam" id="TIGR00231">
    <property type="entry name" value="small_GTP"/>
    <property type="match status" value="1"/>
</dbReference>
<feature type="compositionally biased region" description="Polar residues" evidence="4">
    <location>
        <begin position="2386"/>
        <end position="2406"/>
    </location>
</feature>
<feature type="compositionally biased region" description="Basic residues" evidence="4">
    <location>
        <begin position="1179"/>
        <end position="1194"/>
    </location>
</feature>
<feature type="compositionally biased region" description="Basic and acidic residues" evidence="4">
    <location>
        <begin position="4304"/>
        <end position="4317"/>
    </location>
</feature>
<feature type="compositionally biased region" description="Basic and acidic residues" evidence="4">
    <location>
        <begin position="4175"/>
        <end position="4196"/>
    </location>
</feature>
<feature type="compositionally biased region" description="Basic and acidic residues" evidence="4">
    <location>
        <begin position="2046"/>
        <end position="2059"/>
    </location>
</feature>
<accession>A0AAR2IQC0</accession>
<feature type="compositionally biased region" description="Polar residues" evidence="4">
    <location>
        <begin position="4439"/>
        <end position="4450"/>
    </location>
</feature>
<feature type="compositionally biased region" description="Basic residues" evidence="4">
    <location>
        <begin position="1456"/>
        <end position="1468"/>
    </location>
</feature>
<dbReference type="Gene3D" id="3.40.50.300">
    <property type="entry name" value="P-loop containing nucleotide triphosphate hydrolases"/>
    <property type="match status" value="1"/>
</dbReference>
<feature type="compositionally biased region" description="Basic and acidic residues" evidence="4">
    <location>
        <begin position="1622"/>
        <end position="1637"/>
    </location>
</feature>
<feature type="compositionally biased region" description="Basic and acidic residues" evidence="4">
    <location>
        <begin position="3591"/>
        <end position="3604"/>
    </location>
</feature>
<feature type="region of interest" description="Disordered" evidence="4">
    <location>
        <begin position="3668"/>
        <end position="3757"/>
    </location>
</feature>
<feature type="compositionally biased region" description="Basic and acidic residues" evidence="4">
    <location>
        <begin position="2878"/>
        <end position="2893"/>
    </location>
</feature>
<dbReference type="SMART" id="SM00173">
    <property type="entry name" value="RAS"/>
    <property type="match status" value="1"/>
</dbReference>
<feature type="compositionally biased region" description="Basic and acidic residues" evidence="4">
    <location>
        <begin position="1501"/>
        <end position="1520"/>
    </location>
</feature>
<proteinExistence type="predicted"/>
<feature type="compositionally biased region" description="Basic residues" evidence="4">
    <location>
        <begin position="2712"/>
        <end position="2724"/>
    </location>
</feature>
<dbReference type="InterPro" id="IPR027417">
    <property type="entry name" value="P-loop_NTPase"/>
</dbReference>
<feature type="compositionally biased region" description="Basic residues" evidence="4">
    <location>
        <begin position="1034"/>
        <end position="1046"/>
    </location>
</feature>
<dbReference type="PANTHER" id="PTHR47977">
    <property type="entry name" value="RAS-RELATED PROTEIN RAB"/>
    <property type="match status" value="1"/>
</dbReference>
<feature type="compositionally biased region" description="Basic residues" evidence="4">
    <location>
        <begin position="760"/>
        <end position="770"/>
    </location>
</feature>
<keyword evidence="1" id="KW-0547">Nucleotide-binding</keyword>
<feature type="compositionally biased region" description="Basic and acidic residues" evidence="4">
    <location>
        <begin position="4467"/>
        <end position="4481"/>
    </location>
</feature>
<feature type="region of interest" description="Disordered" evidence="4">
    <location>
        <begin position="1881"/>
        <end position="1968"/>
    </location>
</feature>
<dbReference type="Ensembl" id="ENSPNAT00000056951.1">
    <property type="protein sequence ID" value="ENSPNAP00000040229.1"/>
    <property type="gene ID" value="ENSPNAG00000035352.1"/>
</dbReference>
<feature type="region of interest" description="Disordered" evidence="4">
    <location>
        <begin position="75"/>
        <end position="157"/>
    </location>
</feature>
<feature type="compositionally biased region" description="Basic and acidic residues" evidence="4">
    <location>
        <begin position="2324"/>
        <end position="2339"/>
    </location>
</feature>
<feature type="region of interest" description="Disordered" evidence="4">
    <location>
        <begin position="717"/>
        <end position="743"/>
    </location>
</feature>
<feature type="compositionally biased region" description="Basic residues" evidence="4">
    <location>
        <begin position="1"/>
        <end position="20"/>
    </location>
</feature>
<sequence length="4814" mass="541182">MSSKKGRGGQKLGSSRRNRNRNPVAKESDDSFPQTGNEEHGSEQKDFHVVSEKQPADASVLPQLGEAATTCISQQISASELHPQSQDLLAQPETMSKRRKMGSTRKSNRGFKGGGIPEEEAEDTVEIGQLPSNEGISKDQLDQPTNEDPELEKVKSTCSLVHIEESKTTQENVMIENVELSTSGKQRKMGSTRRSHREPLHGGGLKESTEEINEKERESNEKDNEDMYGEEKDVHLTETSDKSIRENDVVEESEEIKEELKASPTEHSTTEDFIEACSEQDMHFGLSPQTTELRLATNLQTSPVTEHSDSKDDGGNSEENVEIKSTELHTQNQSKEKRKSGSTQRHQGGHRPDNEVEKRRWKDVESTEEIEDVEKERRSKEATNQAGTSELLTEPQSAVSEVSLGILGPPLKKEMIETNDETGGCGIIDRPHVILTDTLLHHSNNEVNKAEELMEIIEECEQSVVEDERGDEFTLSDTMPPVVTEIENDVSTDHYFSQEASIIVEGHDMRRNENRNPSQGHVTLTCGTVELISEVQDRLGNPVNTENTHELLSEQIRQLPSDESTSKDQIDQPTNKAPELEKVESTCSLVHIEQPNTTQENVMIDNLELSTSGKRRKMGSTRRTHRAPVHGGDLKETIEGINGKERESGEKDDEDMYGVEKDVPLTERSSISSRKKDVVEEESEEIKDELKASPTEDSTTEDFIAVCSEQYMDSGLSSQTTELGVTTNIQPSPSHSYPMEDDWNGEENIEVKNAELHIQRQSKKKKKFRSTQRPQGGHRRDNDGEEKKWENVEATEQTEYDEEDRCSKENPNQAASSDLLAEPQCVVSEESLGILHPTLKEDTTKSNDETAGCGMIDISHVISTDIVVQHTDNEVHKTEKLVEIIEEHGQSVEEDERGDESTSSDNQTVPPVVTEIQNDVSSYLDSTQEVCIIVEGHDMKSTENRSQVHDYATCGTVELISEVQDKTNAHEFVSEQIGQLPCDKSISKDHLDQPTNEDPELEKVESTCSLVHTEQPKTTQENVMTENLELSTSGKRRKMGSTRRSHREPLRGGGLTESSEEINEKERESNEKDNEDDVHLTERSDISSRKNDVVEEESEEIKDELKASPTEDSTTEDFIAVCSEQYMDSGLSSQTTELRLTTNLQPSPVSEHSDYEEDDGNGEENIEVKNAELEAQSQSKKKKKFGSTRRPQGRHRPDNEEEERKRKDVEATEETQHDKEEKCSKEAKSQAASSYFLTEPQNAVNGESLGILDPTLEKEMAESKDETGGCGMIDTSHVILTDIVVQHTDNEVQNALELVEIVEEQRQSVVGYERDEECTFSDKQKIPPVVTEIQNDTSTYNDFSKVAEECDIESKENRSFSQVQVTPICGTVELISEVHDSLGIPVNTENTHEFVSEQIGQLPSNEGISKDQLDQPTNEDPELEKVESTCSLVHIEEPKTTQENVMIENVELSTSGKRRKMGSTRRSHREPLHGGGLKESTEEINEKERESNEKDNEDMYGEEKDVHLTETSDKSIRENDVVEESEEIKEELKASPTEHSTTEDFIEVCSEQDMHFGLSPQTTELRLATNIQTSPVTEHSDSKDDGGNSEENVEIKSTELHTQNQSKEKRKSGSTQRHQGGHRPDNEVEERRWKDVESTEEIEDVEEERRSKEATNQAGTSELLTEPQSAVSEVSLGILGPPLKKEMIETNDETGGCGIIDRPHVILTDTLLHHSNNEVNKAEELMEIIEECEQSVVEDERGDEFTLSDTMPPVVTEIENDVSTDHYFSQEASIIVEGHDMRRNENRSPSQGHVTLTCGTVEPISEVQDRLGNPVNTENTHELLSEQIRQLPSDESTSKDQIDQPTNKAPELEKVELVHIEQPNTTQENVIIDKLELSTSGKRRKMGSTRRTHRAPVHGGDLKETIEGINGKERESGEKDDEDMYGVEKDVPLTERSSISSRKKDVVEEESEEIKDELKASPTEDSTTEDFIAVCSEQYMDSGLSSQTTELGVTTNIQPSPSHSYPMEDDGNGEENIEVKNAELHIQRQSKKKKKFRSTQRPQGGHRRDNDGEEKKWENVEATEQTEYDEEDRCSKETPNQAASSDLLAEPQCVVSEESLGILHPTLKKDTTKSNDETAGCGMIDISHVISTDIVQHTDNEVHKTEKLVEIIEEHGQSVEEDERGDESTSSDNQTVPPVVTEIQNDVSSYLDSTQEVCIIVEGHDMKSTENRSQVHDYATCGTVELISEVQDKTNAHEFVSEQIGQLPCDKSISKDHLDQPTNEDPELEKVESTCSLVPTEQPKTTQENVMTENLELSTSGKRRKMGSTRRSHREPLRGGGLKESSEEINEKERESNEKDNEDDVHLTVVEEESEEIKDELKASPTEDSTTEDFIAVCSEQYMDSGLSSQTTELGLTTNLQPSPVSEHSDYEEDDGNGEENIEVKNAELEAQSQSKKKKKFGSTRRPQGRHRPDNEEEERKRKDVEATEETQHDKEEKCSKEAKSQAASSYFLTEPQNAVNGESLGILDPTMEKEMAESKDETGGCGMIDTSHVILTDIVVQHTDNEVQNALELVEIVEEQRQSVVGYERDEECTFSDKQKIPPVVTEIQNDTSTYNDFSKVAEECDIESKENRSFSQVQVTPICGTVELISEVHDSLGIPVNTENTHEFVSEQIGQLPSNEGISKDQLDQPTNEDPELEKVESTCSLVHIEEPKTTQENVMIENVELSTSGKRRKMGSTRRSHREPLHGGGLKESTEEINEKERESNEKDNEDMYGEEKDVHLTETSDKSIRENDVVEESEEIKEELKASPTEHSTTEDFIEVCSEQDMHFGLSPQTTELRLATNIQTSPVTEHSDSKDDGGNSEENVEIKSTELHTQNQSKEKRKSGSTQRHQGGHRPDNEVEERRWKDVESTEEIEDVEEERRSKEATNQAGTSELLTEPQSAVSEVSLGILGPPLKKEMIETNDETGGCGIIDRPHVILTDTLLHHSNNEVNKAEELMEIIEECEQSVVEDERGDEFTLSDTMPPVVTEIENDVSTDHYFSQEASIIVEGHDMRRNENRNPSQGHVTLTCGTVELISEVQDRLGNPVNTENTHELLSEQIRQLPSDESTSKDQIDQPTNKAPELEKVESTCSLVHIEQPNTTQENVMIDNLELSTSGKRRKMGSTRRTHRAPVHGGDLKETIEGINGKERESGEKDDEDMYLVEKDVPLTERSSISSRKKDVVEEETEEIKDELKASPTEDSTTEDFIAVCSEQYMDSGLSSQTTELGVTTNIQRFPVSEHSDSEEDDGNGEENIEVKNAELQTQSQSKEKKKFRSTRRPQGRYRRDNEEEERKWKNVEAIERAEHDEEEQCSKEANSQAASSNFLTEPQNAVSGESLGILHPTLEKEIAESKDETGGCGMIDTSHVILTDIVVEHTDNEVQNALQLVEIVGEHRQSVVGYERDEECTFSDKQKIPPVVTEIQNDTSTYHDFSEGVEECDIESNENRNRSQVHVTPRCGTVELISEVQDSLGIPVNTENTHELLSEQIGQLPSDESISKAHLDQPTNEDPELEKVKSTCSLVHIELKTTQENVMIENVELSTSGKRRKMGSTRRSHREPLHGCGLKESSEEINEKERESDEKDDEDMNGEEKDLFHTETSNISIRTNEVVEEESDEIKEELEASPTEHSTTKDFIEVGSVQDMHCGLSPQSTQLGLTTNKQPSPMTEHSNSKDDGGNSEENVEIKNTKLHTQSQSKKRRKFGSTRRPQGGHRPDNEGEEQKWKDVESTEKIEDVEDERCSIETTHQATTSELLTEPQSAVSQMLLGIPEPPLEKEMIESNDETGGCGIIDKPHVILTDTLLHYSDNEVRKVEELVEIIEEREQSVVEDETGDESTSSNKQKIPHVIKEIQNDVSTCLDSFQEASIIVKGYDMESHENRSLSQVHVTPTCGIVELISEVQDSLGIPVNPENAHELVSEQIGQLPSDESTSKDQLDQPSNEDPVLEKVESTCSHVHIEETKTTQENVMIENLELSTSGKRRKMGSTRRSHRERLHGGNLKETIEEINEKEREKGEKDGEDMYGEEKDVYLKEKSYISIRKNEAVEAESEEIKHKLKASPTEDSTTEDFTEVCSEQDMHSGLSPQTTELDLISNIQPSPVTKHSDSREDDGNSKENVKIRNADLQTQSQSKKKRKFGSTRRPQGVQRLDTEEEERWKDVEATEGLEHDEKERCSEETHQAVTSNLLTESLNAGSEVSLGILIEEMKEKESSKEQTVEESAPITEESNSEVERLSFIPTIPTETCHQSIERQSEPSESITIIRPELEKLDKKKRKMGSTRKNFKGGDAKKPWDRGTGDMDPTSDEDITKEEMKSTARVDTVLDDKGFGRSIIIEMKGQEHELQTPHMLDQSEGSLLGEIEYELKKSCQSPLNTIAHSISEEISESLLNKPLETHNNQQNILEIPEPKDEQCKSTLKLPASQSSQTHTEPSSPGRRRKMGSTRKTPRDKHTEEPRDESRDSEQDTETQDTLGTNSDLERETTMLKITEGGRRKFGSRRTAKGELMLNQKETEAGQVFTDVLTVDPYFIPGPESIPVSQLTSHHEDTKASPSNEQNEKSVLNEADKSTRTGLASLGDLKRSSLYNGSTGRREMIDFERWDEQIPDFGVAVYNVVMVGNCNVGKTSFIRRFQSGLFSKDYGSTIGVDTFVQTITLGNRTVKLHIWDTAGQERYHSITRQVFHKAQGLLLMYDITSSQSFYAVRKWISQIQERAPADVTMMLLGNKNDCAEREVQLKEGEDLSRDYNIHFMECSAATGENVSESMKSLAWLLVKQNVRREEEQAILQPKQPQKKSGCC</sequence>
<dbReference type="SUPFAM" id="SSF52540">
    <property type="entry name" value="P-loop containing nucleoside triphosphate hydrolases"/>
    <property type="match status" value="1"/>
</dbReference>
<feature type="compositionally biased region" description="Polar residues" evidence="4">
    <location>
        <begin position="2273"/>
        <end position="2300"/>
    </location>
</feature>
<feature type="region of interest" description="Disordered" evidence="4">
    <location>
        <begin position="2156"/>
        <end position="2176"/>
    </location>
</feature>
<feature type="region of interest" description="Disordered" evidence="4">
    <location>
        <begin position="1572"/>
        <end position="1669"/>
    </location>
</feature>
<feature type="region of interest" description="Disordered" evidence="4">
    <location>
        <begin position="757"/>
        <end position="820"/>
    </location>
</feature>
<feature type="region of interest" description="Disordered" evidence="4">
    <location>
        <begin position="1830"/>
        <end position="1851"/>
    </location>
</feature>
<keyword evidence="2" id="KW-0342">GTP-binding</keyword>
<feature type="region of interest" description="Disordered" evidence="4">
    <location>
        <begin position="2657"/>
        <end position="2680"/>
    </location>
</feature>
<feature type="compositionally biased region" description="Polar residues" evidence="4">
    <location>
        <begin position="3338"/>
        <end position="3348"/>
    </location>
</feature>
<dbReference type="CDD" id="cd00154">
    <property type="entry name" value="Rab"/>
    <property type="match status" value="1"/>
</dbReference>
<feature type="compositionally biased region" description="Basic and acidic residues" evidence="4">
    <location>
        <begin position="1900"/>
        <end position="1917"/>
    </location>
</feature>
<feature type="region of interest" description="Disordered" evidence="4">
    <location>
        <begin position="3938"/>
        <end position="3969"/>
    </location>
</feature>
<dbReference type="InterPro" id="IPR001806">
    <property type="entry name" value="Small_GTPase"/>
</dbReference>
<protein>
    <submittedName>
        <fullName evidence="5">Uncharacterized protein</fullName>
    </submittedName>
</protein>
<feature type="compositionally biased region" description="Basic residues" evidence="4">
    <location>
        <begin position="4291"/>
        <end position="4303"/>
    </location>
</feature>
<dbReference type="InterPro" id="IPR050227">
    <property type="entry name" value="Rab"/>
</dbReference>
<feature type="compositionally biased region" description="Polar residues" evidence="4">
    <location>
        <begin position="717"/>
        <end position="735"/>
    </location>
</feature>
<feature type="region of interest" description="Disordered" evidence="4">
    <location>
        <begin position="4117"/>
        <end position="4196"/>
    </location>
</feature>
<feature type="compositionally biased region" description="Polar residues" evidence="4">
    <location>
        <begin position="287"/>
        <end position="305"/>
    </location>
</feature>
<feature type="compositionally biased region" description="Basic and acidic residues" evidence="4">
    <location>
        <begin position="207"/>
        <end position="222"/>
    </location>
</feature>
<dbReference type="PROSITE" id="PS51417">
    <property type="entry name" value="ARF"/>
    <property type="match status" value="1"/>
</dbReference>
<feature type="compositionally biased region" description="Acidic residues" evidence="4">
    <location>
        <begin position="1154"/>
        <end position="1165"/>
    </location>
</feature>
<feature type="compositionally biased region" description="Basic residues" evidence="4">
    <location>
        <begin position="2028"/>
        <end position="2038"/>
    </location>
</feature>
<feature type="compositionally biased region" description="Basic and acidic residues" evidence="4">
    <location>
        <begin position="2757"/>
        <end position="2776"/>
    </location>
</feature>
<dbReference type="GeneTree" id="ENSGT00940000160379"/>
<feature type="region of interest" description="Disordered" evidence="4">
    <location>
        <begin position="172"/>
        <end position="397"/>
    </location>
</feature>
<feature type="region of interest" description="Disordered" evidence="4">
    <location>
        <begin position="3565"/>
        <end position="3655"/>
    </location>
</feature>
<feature type="compositionally biased region" description="Basic and acidic residues" evidence="4">
    <location>
        <begin position="1195"/>
        <end position="1227"/>
    </location>
</feature>
<feature type="region of interest" description="Disordered" evidence="4">
    <location>
        <begin position="4229"/>
        <end position="4251"/>
    </location>
</feature>
<feature type="compositionally biased region" description="Polar residues" evidence="4">
    <location>
        <begin position="382"/>
        <end position="397"/>
    </location>
</feature>
<dbReference type="Proteomes" id="UP001501920">
    <property type="component" value="Chromosome 26"/>
</dbReference>
<evidence type="ECO:0000256" key="1">
    <source>
        <dbReference type="ARBA" id="ARBA00022741"/>
    </source>
</evidence>
<feature type="region of interest" description="Disordered" evidence="4">
    <location>
        <begin position="640"/>
        <end position="699"/>
    </location>
</feature>
<feature type="compositionally biased region" description="Basic and acidic residues" evidence="4">
    <location>
        <begin position="3735"/>
        <end position="3755"/>
    </location>
</feature>
<feature type="compositionally biased region" description="Basic and acidic residues" evidence="4">
    <location>
        <begin position="2735"/>
        <end position="2750"/>
    </location>
</feature>
<feature type="region of interest" description="Disordered" evidence="4">
    <location>
        <begin position="1"/>
        <end position="62"/>
    </location>
</feature>
<feature type="compositionally biased region" description="Acidic residues" evidence="4">
    <location>
        <begin position="2410"/>
        <end position="2421"/>
    </location>
</feature>
<feature type="compositionally biased region" description="Basic and acidic residues" evidence="4">
    <location>
        <begin position="350"/>
        <end position="365"/>
    </location>
</feature>
<feature type="compositionally biased region" description="Basic and acidic residues" evidence="4">
    <location>
        <begin position="37"/>
        <end position="55"/>
    </location>
</feature>
<feature type="compositionally biased region" description="Basic and acidic residues" evidence="4">
    <location>
        <begin position="1062"/>
        <end position="1093"/>
    </location>
</feature>
<keyword evidence="6" id="KW-1185">Reference proteome</keyword>
<dbReference type="PRINTS" id="PR00449">
    <property type="entry name" value="RASTRNSFRMNG"/>
</dbReference>
<feature type="region of interest" description="Disordered" evidence="4">
    <location>
        <begin position="2251"/>
        <end position="2483"/>
    </location>
</feature>
<feature type="compositionally biased region" description="Basic and acidic residues" evidence="4">
    <location>
        <begin position="778"/>
        <end position="791"/>
    </location>
</feature>
<feature type="compositionally biased region" description="Polar residues" evidence="4">
    <location>
        <begin position="75"/>
        <end position="88"/>
    </location>
</feature>
<feature type="compositionally biased region" description="Basic residues" evidence="4">
    <location>
        <begin position="3568"/>
        <end position="3580"/>
    </location>
</feature>
<feature type="compositionally biased region" description="Basic residues" evidence="4">
    <location>
        <begin position="4453"/>
        <end position="4466"/>
    </location>
</feature>
<feature type="region of interest" description="Disordered" evidence="4">
    <location>
        <begin position="1439"/>
        <end position="1541"/>
    </location>
</feature>
<feature type="compositionally biased region" description="Basic residues" evidence="4">
    <location>
        <begin position="2301"/>
        <end position="2313"/>
    </location>
</feature>
<organism evidence="5 6">
    <name type="scientific">Pygocentrus nattereri</name>
    <name type="common">Red-bellied piranha</name>
    <dbReference type="NCBI Taxonomy" id="42514"/>
    <lineage>
        <taxon>Eukaryota</taxon>
        <taxon>Metazoa</taxon>
        <taxon>Chordata</taxon>
        <taxon>Craniata</taxon>
        <taxon>Vertebrata</taxon>
        <taxon>Euteleostomi</taxon>
        <taxon>Actinopterygii</taxon>
        <taxon>Neopterygii</taxon>
        <taxon>Teleostei</taxon>
        <taxon>Ostariophysi</taxon>
        <taxon>Characiformes</taxon>
        <taxon>Characoidei</taxon>
        <taxon>Pygocentrus</taxon>
    </lineage>
</organism>
<dbReference type="PROSITE" id="PS51421">
    <property type="entry name" value="RAS"/>
    <property type="match status" value="1"/>
</dbReference>
<feature type="compositionally biased region" description="Polar residues" evidence="4">
    <location>
        <begin position="1130"/>
        <end position="1150"/>
    </location>
</feature>
<feature type="compositionally biased region" description="Basic and acidic residues" evidence="4">
    <location>
        <begin position="2451"/>
        <end position="2483"/>
    </location>
</feature>
<feature type="region of interest" description="Disordered" evidence="4">
    <location>
        <begin position="1401"/>
        <end position="1423"/>
    </location>
</feature>
<feature type="region of interest" description="Disordered" evidence="4">
    <location>
        <begin position="4064"/>
        <end position="4104"/>
    </location>
</feature>
<feature type="region of interest" description="Disordered" evidence="4">
    <location>
        <begin position="2695"/>
        <end position="2797"/>
    </location>
</feature>
<feature type="compositionally biased region" description="Basic residues" evidence="4">
    <location>
        <begin position="1881"/>
        <end position="1896"/>
    </location>
</feature>
<feature type="region of interest" description="Disordered" evidence="4">
    <location>
        <begin position="3086"/>
        <end position="3109"/>
    </location>
</feature>
<feature type="compositionally biased region" description="Basic residues" evidence="4">
    <location>
        <begin position="185"/>
        <end position="196"/>
    </location>
</feature>
<feature type="compositionally biased region" description="Acidic residues" evidence="4">
    <location>
        <begin position="3633"/>
        <end position="3643"/>
    </location>
</feature>
<feature type="compositionally biased region" description="Basic and acidic residues" evidence="4">
    <location>
        <begin position="640"/>
        <end position="649"/>
    </location>
</feature>
<feature type="compositionally biased region" description="Polar residues" evidence="4">
    <location>
        <begin position="1993"/>
        <end position="2003"/>
    </location>
</feature>
<feature type="compositionally biased region" description="Basic residues" evidence="4">
    <location>
        <begin position="3294"/>
        <end position="3307"/>
    </location>
</feature>
<dbReference type="PROSITE" id="PS51419">
    <property type="entry name" value="RAB"/>
    <property type="match status" value="1"/>
</dbReference>
<feature type="region of interest" description="Disordered" evidence="4">
    <location>
        <begin position="4291"/>
        <end position="4334"/>
    </location>
</feature>
<feature type="compositionally biased region" description="Basic and acidic residues" evidence="4">
    <location>
        <begin position="1479"/>
        <end position="1494"/>
    </location>
</feature>
<feature type="compositionally biased region" description="Polar residues" evidence="4">
    <location>
        <begin position="1654"/>
        <end position="1669"/>
    </location>
</feature>
<feature type="compositionally biased region" description="Basic residues" evidence="4">
    <location>
        <begin position="2435"/>
        <end position="2450"/>
    </location>
</feature>
<feature type="region of interest" description="Disordered" evidence="4">
    <location>
        <begin position="984"/>
        <end position="1227"/>
    </location>
</feature>
<feature type="region of interest" description="Disordered" evidence="4">
    <location>
        <begin position="2828"/>
        <end position="2925"/>
    </location>
</feature>
<dbReference type="InterPro" id="IPR005225">
    <property type="entry name" value="Small_GTP-bd"/>
</dbReference>
<reference evidence="5" key="3">
    <citation type="submission" date="2025-09" db="UniProtKB">
        <authorList>
            <consortium name="Ensembl"/>
        </authorList>
    </citation>
    <scope>IDENTIFICATION</scope>
</reference>
<evidence type="ECO:0000256" key="4">
    <source>
        <dbReference type="SAM" id="MobiDB-lite"/>
    </source>
</evidence>
<dbReference type="FunFam" id="3.40.50.300:FF:001129">
    <property type="entry name" value="ras-related protein Rab-44 isoform X2"/>
    <property type="match status" value="1"/>
</dbReference>
<evidence type="ECO:0000313" key="6">
    <source>
        <dbReference type="Proteomes" id="UP001501920"/>
    </source>
</evidence>
<dbReference type="SMART" id="SM00174">
    <property type="entry name" value="RHO"/>
    <property type="match status" value="1"/>
</dbReference>
<evidence type="ECO:0000256" key="2">
    <source>
        <dbReference type="ARBA" id="ARBA00023134"/>
    </source>
</evidence>
<feature type="compositionally biased region" description="Polar residues" evidence="4">
    <location>
        <begin position="3672"/>
        <end position="3692"/>
    </location>
</feature>
<feature type="region of interest" description="Disordered" evidence="4">
    <location>
        <begin position="558"/>
        <end position="581"/>
    </location>
</feature>
<feature type="compositionally biased region" description="Basic residues" evidence="4">
    <location>
        <begin position="97"/>
        <end position="109"/>
    </location>
</feature>
<feature type="compositionally biased region" description="Polar residues" evidence="4">
    <location>
        <begin position="1006"/>
        <end position="1033"/>
    </location>
</feature>
<feature type="compositionally biased region" description="Basic and acidic residues" evidence="4">
    <location>
        <begin position="3308"/>
        <end position="3330"/>
    </location>
</feature>
<feature type="region of interest" description="Disordered" evidence="4">
    <location>
        <begin position="1993"/>
        <end position="2089"/>
    </location>
</feature>
<feature type="compositionally biased region" description="Basic and acidic residues" evidence="4">
    <location>
        <begin position="229"/>
        <end position="248"/>
    </location>
</feature>
<reference evidence="5 6" key="1">
    <citation type="submission" date="2020-10" db="EMBL/GenBank/DDBJ databases">
        <title>Pygocentrus nattereri (red-bellied piranha) genome, fPygNat1, primary haplotype.</title>
        <authorList>
            <person name="Myers G."/>
            <person name="Meyer A."/>
            <person name="Karagic N."/>
            <person name="Pippel M."/>
            <person name="Winkler S."/>
            <person name="Tracey A."/>
            <person name="Wood J."/>
            <person name="Formenti G."/>
            <person name="Howe K."/>
            <person name="Fedrigo O."/>
            <person name="Jarvis E.D."/>
        </authorList>
    </citation>
    <scope>NUCLEOTIDE SEQUENCE [LARGE SCALE GENOMIC DNA]</scope>
</reference>
<evidence type="ECO:0000313" key="5">
    <source>
        <dbReference type="Ensembl" id="ENSPNAP00000040229.1"/>
    </source>
</evidence>
<feature type="compositionally biased region" description="Basic and acidic residues" evidence="4">
    <location>
        <begin position="4123"/>
        <end position="4142"/>
    </location>
</feature>
<reference evidence="5" key="2">
    <citation type="submission" date="2025-08" db="UniProtKB">
        <authorList>
            <consortium name="Ensembl"/>
        </authorList>
    </citation>
    <scope>IDENTIFICATION</scope>
</reference>
<keyword evidence="3" id="KW-0449">Lipoprotein</keyword>
<dbReference type="SMART" id="SM00175">
    <property type="entry name" value="RAB"/>
    <property type="match status" value="1"/>
</dbReference>
<evidence type="ECO:0000256" key="3">
    <source>
        <dbReference type="ARBA" id="ARBA00023288"/>
    </source>
</evidence>
<feature type="region of interest" description="Disordered" evidence="4">
    <location>
        <begin position="889"/>
        <end position="909"/>
    </location>
</feature>
<dbReference type="PROSITE" id="PS51420">
    <property type="entry name" value="RHO"/>
    <property type="match status" value="1"/>
</dbReference>
<feature type="region of interest" description="Disordered" evidence="4">
    <location>
        <begin position="3195"/>
        <end position="3228"/>
    </location>
</feature>
<feature type="compositionally biased region" description="Polar residues" evidence="4">
    <location>
        <begin position="3621"/>
        <end position="3630"/>
    </location>
</feature>
<dbReference type="SMART" id="SM00177">
    <property type="entry name" value="ARF"/>
    <property type="match status" value="1"/>
</dbReference>
<feature type="compositionally biased region" description="Acidic residues" evidence="4">
    <location>
        <begin position="2007"/>
        <end position="2016"/>
    </location>
</feature>
<feature type="region of interest" description="Disordered" evidence="4">
    <location>
        <begin position="3281"/>
        <end position="3348"/>
    </location>
</feature>
<dbReference type="SMART" id="SM00176">
    <property type="entry name" value="RAN"/>
    <property type="match status" value="1"/>
</dbReference>
<dbReference type="Pfam" id="PF00071">
    <property type="entry name" value="Ras"/>
    <property type="match status" value="1"/>
</dbReference>
<dbReference type="GO" id="GO:0005525">
    <property type="term" value="F:GTP binding"/>
    <property type="evidence" value="ECO:0007669"/>
    <property type="project" value="UniProtKB-KW"/>
</dbReference>